<dbReference type="EC" id="2.7.13.3" evidence="3"/>
<dbReference type="SUPFAM" id="SSF47384">
    <property type="entry name" value="Homodimeric domain of signal transducing histidine kinase"/>
    <property type="match status" value="1"/>
</dbReference>
<dbReference type="GO" id="GO:0016301">
    <property type="term" value="F:kinase activity"/>
    <property type="evidence" value="ECO:0007669"/>
    <property type="project" value="UniProtKB-KW"/>
</dbReference>
<dbReference type="Gene3D" id="1.10.287.130">
    <property type="match status" value="1"/>
</dbReference>
<evidence type="ECO:0000256" key="9">
    <source>
        <dbReference type="ARBA" id="ARBA00023012"/>
    </source>
</evidence>
<evidence type="ECO:0000256" key="6">
    <source>
        <dbReference type="ARBA" id="ARBA00022692"/>
    </source>
</evidence>
<dbReference type="PANTHER" id="PTHR45436">
    <property type="entry name" value="SENSOR HISTIDINE KINASE YKOH"/>
    <property type="match status" value="1"/>
</dbReference>
<keyword evidence="16" id="KW-1185">Reference proteome</keyword>
<evidence type="ECO:0000256" key="8">
    <source>
        <dbReference type="ARBA" id="ARBA00022989"/>
    </source>
</evidence>
<dbReference type="PROSITE" id="PS50109">
    <property type="entry name" value="HIS_KIN"/>
    <property type="match status" value="1"/>
</dbReference>
<dbReference type="RefSeq" id="WP_306861316.1">
    <property type="nucleotide sequence ID" value="NZ_JAUSRB010000002.1"/>
</dbReference>
<dbReference type="Pfam" id="PF00672">
    <property type="entry name" value="HAMP"/>
    <property type="match status" value="1"/>
</dbReference>
<keyword evidence="9" id="KW-0902">Two-component regulatory system</keyword>
<feature type="domain" description="Histidine kinase" evidence="13">
    <location>
        <begin position="232"/>
        <end position="440"/>
    </location>
</feature>
<evidence type="ECO:0000256" key="7">
    <source>
        <dbReference type="ARBA" id="ARBA00022777"/>
    </source>
</evidence>
<keyword evidence="11" id="KW-0175">Coiled coil</keyword>
<dbReference type="Gene3D" id="3.30.565.10">
    <property type="entry name" value="Histidine kinase-like ATPase, C-terminal domain"/>
    <property type="match status" value="1"/>
</dbReference>
<keyword evidence="6 12" id="KW-0812">Transmembrane</keyword>
<organism evidence="15 16">
    <name type="scientific">Streptosporangium brasiliense</name>
    <dbReference type="NCBI Taxonomy" id="47480"/>
    <lineage>
        <taxon>Bacteria</taxon>
        <taxon>Bacillati</taxon>
        <taxon>Actinomycetota</taxon>
        <taxon>Actinomycetes</taxon>
        <taxon>Streptosporangiales</taxon>
        <taxon>Streptosporangiaceae</taxon>
        <taxon>Streptosporangium</taxon>
    </lineage>
</organism>
<dbReference type="InterPro" id="IPR005467">
    <property type="entry name" value="His_kinase_dom"/>
</dbReference>
<evidence type="ECO:0000256" key="1">
    <source>
        <dbReference type="ARBA" id="ARBA00000085"/>
    </source>
</evidence>
<keyword evidence="4" id="KW-0597">Phosphoprotein</keyword>
<feature type="transmembrane region" description="Helical" evidence="12">
    <location>
        <begin position="148"/>
        <end position="169"/>
    </location>
</feature>
<dbReference type="InterPro" id="IPR003661">
    <property type="entry name" value="HisK_dim/P_dom"/>
</dbReference>
<protein>
    <recommendedName>
        <fullName evidence="3">histidine kinase</fullName>
        <ecNumber evidence="3">2.7.13.3</ecNumber>
    </recommendedName>
</protein>
<name>A0ABT9R414_9ACTN</name>
<evidence type="ECO:0000256" key="10">
    <source>
        <dbReference type="ARBA" id="ARBA00023136"/>
    </source>
</evidence>
<dbReference type="PROSITE" id="PS50885">
    <property type="entry name" value="HAMP"/>
    <property type="match status" value="1"/>
</dbReference>
<evidence type="ECO:0000256" key="11">
    <source>
        <dbReference type="SAM" id="Coils"/>
    </source>
</evidence>
<comment type="caution">
    <text evidence="15">The sequence shown here is derived from an EMBL/GenBank/DDBJ whole genome shotgun (WGS) entry which is preliminary data.</text>
</comment>
<dbReference type="Pfam" id="PF00512">
    <property type="entry name" value="HisKA"/>
    <property type="match status" value="1"/>
</dbReference>
<comment type="catalytic activity">
    <reaction evidence="1">
        <text>ATP + protein L-histidine = ADP + protein N-phospho-L-histidine.</text>
        <dbReference type="EC" id="2.7.13.3"/>
    </reaction>
</comment>
<dbReference type="InterPro" id="IPR004358">
    <property type="entry name" value="Sig_transdc_His_kin-like_C"/>
</dbReference>
<evidence type="ECO:0000256" key="12">
    <source>
        <dbReference type="SAM" id="Phobius"/>
    </source>
</evidence>
<evidence type="ECO:0000256" key="3">
    <source>
        <dbReference type="ARBA" id="ARBA00012438"/>
    </source>
</evidence>
<accession>A0ABT9R414</accession>
<evidence type="ECO:0000259" key="13">
    <source>
        <dbReference type="PROSITE" id="PS50109"/>
    </source>
</evidence>
<evidence type="ECO:0000313" key="15">
    <source>
        <dbReference type="EMBL" id="MDP9863971.1"/>
    </source>
</evidence>
<dbReference type="InterPro" id="IPR036097">
    <property type="entry name" value="HisK_dim/P_sf"/>
</dbReference>
<evidence type="ECO:0000313" key="16">
    <source>
        <dbReference type="Proteomes" id="UP001230426"/>
    </source>
</evidence>
<dbReference type="EMBL" id="JAUSRB010000002">
    <property type="protein sequence ID" value="MDP9863971.1"/>
    <property type="molecule type" value="Genomic_DNA"/>
</dbReference>
<dbReference type="SUPFAM" id="SSF55874">
    <property type="entry name" value="ATPase domain of HSP90 chaperone/DNA topoisomerase II/histidine kinase"/>
    <property type="match status" value="1"/>
</dbReference>
<evidence type="ECO:0000256" key="5">
    <source>
        <dbReference type="ARBA" id="ARBA00022679"/>
    </source>
</evidence>
<dbReference type="SMART" id="SM00388">
    <property type="entry name" value="HisKA"/>
    <property type="match status" value="1"/>
</dbReference>
<gene>
    <name evidence="15" type="ORF">J2S55_003237</name>
</gene>
<keyword evidence="10 12" id="KW-0472">Membrane</keyword>
<sequence>MTITVLLISALVLGVGALATSLGVRARVLEETVDTATVAARQTYEAVGKGPPVSTLPINQVGYLQVVSHDGRVLAASPAMKGQPPISHLWPTGGDTRVVDTTCATVPGEGRTCFVTAGLQHRASSYGDVMVYAAEPEPPILAGPILEIALAAFSLAMLALLGWGTWRLVGRTLEPVRRMRTEMAEITGASDLSRRMTVPDKADELTELTQTVNATLNQLERSLENQRRFASDASHELRTPLTGLRAKLELALADPEAEDPSETMRSALADAERLQAIVNDLLMLARLDAGVQDSLEQIDLAQLVTTEVERRPPRHEVLMRLKPDVVVQGSRLQLSRLLTNLLANADRHAAGEVEVYVGSEGGEAVLEVADDGLGIPTDQRERVFQRFTRLDSARGRDAGGTGLGLPIARDIASAHRGKLYAADSTNGRGARLVLRLPLSTNLPI</sequence>
<feature type="domain" description="HAMP" evidence="14">
    <location>
        <begin position="170"/>
        <end position="224"/>
    </location>
</feature>
<comment type="subcellular location">
    <subcellularLocation>
        <location evidence="2">Cell membrane</location>
    </subcellularLocation>
</comment>
<dbReference type="InterPro" id="IPR003594">
    <property type="entry name" value="HATPase_dom"/>
</dbReference>
<dbReference type="SMART" id="SM00304">
    <property type="entry name" value="HAMP"/>
    <property type="match status" value="1"/>
</dbReference>
<keyword evidence="5" id="KW-0808">Transferase</keyword>
<feature type="coiled-coil region" evidence="11">
    <location>
        <begin position="202"/>
        <end position="236"/>
    </location>
</feature>
<dbReference type="CDD" id="cd00082">
    <property type="entry name" value="HisKA"/>
    <property type="match status" value="1"/>
</dbReference>
<dbReference type="Proteomes" id="UP001230426">
    <property type="component" value="Unassembled WGS sequence"/>
</dbReference>
<evidence type="ECO:0000256" key="2">
    <source>
        <dbReference type="ARBA" id="ARBA00004236"/>
    </source>
</evidence>
<keyword evidence="8 12" id="KW-1133">Transmembrane helix</keyword>
<dbReference type="InterPro" id="IPR050428">
    <property type="entry name" value="TCS_sensor_his_kinase"/>
</dbReference>
<dbReference type="PRINTS" id="PR00344">
    <property type="entry name" value="BCTRLSENSOR"/>
</dbReference>
<proteinExistence type="predicted"/>
<dbReference type="Pfam" id="PF02518">
    <property type="entry name" value="HATPase_c"/>
    <property type="match status" value="1"/>
</dbReference>
<dbReference type="CDD" id="cd00075">
    <property type="entry name" value="HATPase"/>
    <property type="match status" value="1"/>
</dbReference>
<dbReference type="InterPro" id="IPR003660">
    <property type="entry name" value="HAMP_dom"/>
</dbReference>
<dbReference type="SMART" id="SM00387">
    <property type="entry name" value="HATPase_c"/>
    <property type="match status" value="1"/>
</dbReference>
<dbReference type="InterPro" id="IPR036890">
    <property type="entry name" value="HATPase_C_sf"/>
</dbReference>
<dbReference type="PANTHER" id="PTHR45436:SF5">
    <property type="entry name" value="SENSOR HISTIDINE KINASE TRCS"/>
    <property type="match status" value="1"/>
</dbReference>
<evidence type="ECO:0000259" key="14">
    <source>
        <dbReference type="PROSITE" id="PS50885"/>
    </source>
</evidence>
<reference evidence="15 16" key="1">
    <citation type="submission" date="2023-07" db="EMBL/GenBank/DDBJ databases">
        <title>Sequencing the genomes of 1000 actinobacteria strains.</title>
        <authorList>
            <person name="Klenk H.-P."/>
        </authorList>
    </citation>
    <scope>NUCLEOTIDE SEQUENCE [LARGE SCALE GENOMIC DNA]</scope>
    <source>
        <strain evidence="15 16">DSM 44109</strain>
    </source>
</reference>
<keyword evidence="7 15" id="KW-0418">Kinase</keyword>
<evidence type="ECO:0000256" key="4">
    <source>
        <dbReference type="ARBA" id="ARBA00022553"/>
    </source>
</evidence>